<dbReference type="Proteomes" id="UP000037688">
    <property type="component" value="Unassembled WGS sequence"/>
</dbReference>
<evidence type="ECO:0000313" key="1">
    <source>
        <dbReference type="EMBL" id="KOY15049.1"/>
    </source>
</evidence>
<dbReference type="Gene3D" id="1.10.30.50">
    <property type="match status" value="1"/>
</dbReference>
<dbReference type="CDD" id="cd00085">
    <property type="entry name" value="HNHc"/>
    <property type="match status" value="1"/>
</dbReference>
<organism evidence="1 2">
    <name type="scientific">Paenibacillus xylanivorans</name>
    <dbReference type="NCBI Taxonomy" id="1705561"/>
    <lineage>
        <taxon>Bacteria</taxon>
        <taxon>Bacillati</taxon>
        <taxon>Bacillota</taxon>
        <taxon>Bacilli</taxon>
        <taxon>Bacillales</taxon>
        <taxon>Paenibacillaceae</taxon>
        <taxon>Paenibacillus</taxon>
    </lineage>
</organism>
<accession>A0A0M9BML2</accession>
<evidence type="ECO:0000313" key="2">
    <source>
        <dbReference type="Proteomes" id="UP000037688"/>
    </source>
</evidence>
<name>A0A0M9BML2_9BACL</name>
<dbReference type="AlphaFoldDB" id="A0A0M9BML2"/>
<gene>
    <name evidence="1" type="ORF">AMS66_17475</name>
</gene>
<comment type="caution">
    <text evidence="1">The sequence shown here is derived from an EMBL/GenBank/DDBJ whole genome shotgun (WGS) entry which is preliminary data.</text>
</comment>
<dbReference type="RefSeq" id="WP_053782025.1">
    <property type="nucleotide sequence ID" value="NZ_LITU01000065.1"/>
</dbReference>
<reference evidence="1 2" key="1">
    <citation type="submission" date="2015-08" db="EMBL/GenBank/DDBJ databases">
        <title>Draft genome sequence of cellulolytic and xylanolytic Paenibacillus sp. A59, isolated from a decaying forest soil from Patagonia, Argentina.</title>
        <authorList>
            <person name="Ghio S."/>
            <person name="Caceres A.M."/>
            <person name="Talia P."/>
            <person name="Grasso D."/>
            <person name="Campos E."/>
        </authorList>
    </citation>
    <scope>NUCLEOTIDE SEQUENCE [LARGE SCALE GENOMIC DNA]</scope>
    <source>
        <strain evidence="1 2">A59</strain>
    </source>
</reference>
<keyword evidence="2" id="KW-1185">Reference proteome</keyword>
<dbReference type="InterPro" id="IPR003615">
    <property type="entry name" value="HNH_nuc"/>
</dbReference>
<dbReference type="OrthoDB" id="9816185at2"/>
<dbReference type="EMBL" id="LITU01000065">
    <property type="protein sequence ID" value="KOY15049.1"/>
    <property type="molecule type" value="Genomic_DNA"/>
</dbReference>
<evidence type="ECO:0008006" key="3">
    <source>
        <dbReference type="Google" id="ProtNLM"/>
    </source>
</evidence>
<protein>
    <recommendedName>
        <fullName evidence="3">HNH endonuclease</fullName>
    </recommendedName>
</protein>
<dbReference type="PATRIC" id="fig|1705561.3.peg.3592"/>
<sequence>MGKTTKSTVKNTMARFMLTQYGKIYLKQTHLDEVWDEHTWFQKLKEEFNKKCAYCDKEKPLEREHLLMINAEQCGLHHPGNIVPCCKNCQKEKGTLKMTIRKRKVNTIVGKNSLNLNVVK</sequence>
<proteinExistence type="predicted"/>